<dbReference type="EMBL" id="SJPQ01000001">
    <property type="protein sequence ID" value="TWT90879.1"/>
    <property type="molecule type" value="Genomic_DNA"/>
</dbReference>
<reference evidence="1 2" key="1">
    <citation type="submission" date="2019-02" db="EMBL/GenBank/DDBJ databases">
        <title>Deep-cultivation of Planctomycetes and their phenomic and genomic characterization uncovers novel biology.</title>
        <authorList>
            <person name="Wiegand S."/>
            <person name="Jogler M."/>
            <person name="Boedeker C."/>
            <person name="Pinto D."/>
            <person name="Vollmers J."/>
            <person name="Rivas-Marin E."/>
            <person name="Kohn T."/>
            <person name="Peeters S.H."/>
            <person name="Heuer A."/>
            <person name="Rast P."/>
            <person name="Oberbeckmann S."/>
            <person name="Bunk B."/>
            <person name="Jeske O."/>
            <person name="Meyerdierks A."/>
            <person name="Storesund J.E."/>
            <person name="Kallscheuer N."/>
            <person name="Luecker S."/>
            <person name="Lage O.M."/>
            <person name="Pohl T."/>
            <person name="Merkel B.J."/>
            <person name="Hornburger P."/>
            <person name="Mueller R.-W."/>
            <person name="Bruemmer F."/>
            <person name="Labrenz M."/>
            <person name="Spormann A.M."/>
            <person name="Op Den Camp H."/>
            <person name="Overmann J."/>
            <person name="Amann R."/>
            <person name="Jetten M.S.M."/>
            <person name="Mascher T."/>
            <person name="Medema M.H."/>
            <person name="Devos D.P."/>
            <person name="Kaster A.-K."/>
            <person name="Ovreas L."/>
            <person name="Rohde M."/>
            <person name="Galperin M.Y."/>
            <person name="Jogler C."/>
        </authorList>
    </citation>
    <scope>NUCLEOTIDE SEQUENCE [LARGE SCALE GENOMIC DNA]</scope>
    <source>
        <strain evidence="1 2">Mal64</strain>
    </source>
</reference>
<dbReference type="InterPro" id="IPR036439">
    <property type="entry name" value="Dockerin_dom_sf"/>
</dbReference>
<keyword evidence="2" id="KW-1185">Reference proteome</keyword>
<dbReference type="GO" id="GO:0000272">
    <property type="term" value="P:polysaccharide catabolic process"/>
    <property type="evidence" value="ECO:0007669"/>
    <property type="project" value="InterPro"/>
</dbReference>
<evidence type="ECO:0000313" key="2">
    <source>
        <dbReference type="Proteomes" id="UP000315440"/>
    </source>
</evidence>
<gene>
    <name evidence="1" type="ORF">Mal64_12770</name>
</gene>
<evidence type="ECO:0000313" key="1">
    <source>
        <dbReference type="EMBL" id="TWT90879.1"/>
    </source>
</evidence>
<organism evidence="1 2">
    <name type="scientific">Pseudobythopirellula maris</name>
    <dbReference type="NCBI Taxonomy" id="2527991"/>
    <lineage>
        <taxon>Bacteria</taxon>
        <taxon>Pseudomonadati</taxon>
        <taxon>Planctomycetota</taxon>
        <taxon>Planctomycetia</taxon>
        <taxon>Pirellulales</taxon>
        <taxon>Lacipirellulaceae</taxon>
        <taxon>Pseudobythopirellula</taxon>
    </lineage>
</organism>
<dbReference type="Proteomes" id="UP000315440">
    <property type="component" value="Unassembled WGS sequence"/>
</dbReference>
<dbReference type="RefSeq" id="WP_146398152.1">
    <property type="nucleotide sequence ID" value="NZ_SJPQ01000001.1"/>
</dbReference>
<accession>A0A5C5ZTX2</accession>
<proteinExistence type="predicted"/>
<dbReference type="AlphaFoldDB" id="A0A5C5ZTX2"/>
<dbReference type="Gene3D" id="1.10.1330.10">
    <property type="entry name" value="Dockerin domain"/>
    <property type="match status" value="1"/>
</dbReference>
<dbReference type="InterPro" id="IPR013424">
    <property type="entry name" value="Ice-binding_C"/>
</dbReference>
<protein>
    <recommendedName>
        <fullName evidence="3">PEP-CTERM protein-sorting domain-containing protein</fullName>
    </recommendedName>
</protein>
<dbReference type="SUPFAM" id="SSF63446">
    <property type="entry name" value="Type I dockerin domain"/>
    <property type="match status" value="1"/>
</dbReference>
<comment type="caution">
    <text evidence="1">The sequence shown here is derived from an EMBL/GenBank/DDBJ whole genome shotgun (WGS) entry which is preliminary data.</text>
</comment>
<name>A0A5C5ZTX2_9BACT</name>
<dbReference type="OrthoDB" id="273069at2"/>
<evidence type="ECO:0008006" key="3">
    <source>
        <dbReference type="Google" id="ProtNLM"/>
    </source>
</evidence>
<dbReference type="NCBIfam" id="TIGR02595">
    <property type="entry name" value="PEP_CTERM"/>
    <property type="match status" value="1"/>
</dbReference>
<sequence>MRISWVFRLAQQRAERVFHPLSKESAMSLRRPVSRPQTRRLASLTLCLGLAPLAAAPALATIPYVPVPYAPVAIGPGIMPPPTVFGKEYSHDFDTTTSPGGAPDPEQVVLWDGLGGATDGVDFSFTRPNWEREDQVDAIANQHDALFDPLLRDEAHLVFSHDDEIAGRSPLGGFGPTPVPPAGPLLLSNGMTIGGTGELSHEMAGVFSPPSSQGVWAKQPEVNGMPLPKDVDGAELWGPEPDIELGGLGDTNKYSLDTDAASGASVWNLSGTNYLPHALVTSAVETLLGPIPATAFALFDDRQGPQAINLDAMMVSERVGDSDRFDFRGAHDEGLRVNPEGIIKTEGDAILFSISQIIDPADPDGYYSTGSELFVMDSVGVVGFLRHGGHLWDHGYALGALRLVGENGEETETVIDINALEAVADHGEAPVLTGDYNLNGVVDAADFTVWRDSMGATGLGLAADGNFDMVVDAVDYAIWRSNFGMTVPSPATSMAVPEPAAAGLLLAAVAGVLARRRSAC</sequence>